<organism evidence="2 3">
    <name type="scientific">Sphaerobolus stellatus (strain SS14)</name>
    <dbReference type="NCBI Taxonomy" id="990650"/>
    <lineage>
        <taxon>Eukaryota</taxon>
        <taxon>Fungi</taxon>
        <taxon>Dikarya</taxon>
        <taxon>Basidiomycota</taxon>
        <taxon>Agaricomycotina</taxon>
        <taxon>Agaricomycetes</taxon>
        <taxon>Phallomycetidae</taxon>
        <taxon>Geastrales</taxon>
        <taxon>Sphaerobolaceae</taxon>
        <taxon>Sphaerobolus</taxon>
    </lineage>
</organism>
<dbReference type="Proteomes" id="UP000054279">
    <property type="component" value="Unassembled WGS sequence"/>
</dbReference>
<dbReference type="AlphaFoldDB" id="A0A0C9USR9"/>
<accession>A0A0C9USR9</accession>
<sequence length="252" mass="28123">MSDIPDSLRKLVARLALKEKLVSDAVARDCFRRSHIVGRCLRCHTESNGGRWFRYCATCHKHLWLTNPLPPVKMDQILAERDRLSKAPKCASQVIQHPKAAQTTALTPAQKGERKTLIQAAQGHAKILIERNEIFCELLANLEGVPRVDAVYRLAQQLVDIYGLGSDSLREAESEADEPPRIASTSALGRSSSQTRKEQFHPTDIVVISSSDDEGLSRRAIKKEPFHPTDVVVISSSDDEGPSDRKKRKRKA</sequence>
<evidence type="ECO:0000256" key="1">
    <source>
        <dbReference type="SAM" id="MobiDB-lite"/>
    </source>
</evidence>
<dbReference type="HOGENOM" id="CLU_1103363_0_0_1"/>
<keyword evidence="3" id="KW-1185">Reference proteome</keyword>
<reference evidence="2 3" key="1">
    <citation type="submission" date="2014-06" db="EMBL/GenBank/DDBJ databases">
        <title>Evolutionary Origins and Diversification of the Mycorrhizal Mutualists.</title>
        <authorList>
            <consortium name="DOE Joint Genome Institute"/>
            <consortium name="Mycorrhizal Genomics Consortium"/>
            <person name="Kohler A."/>
            <person name="Kuo A."/>
            <person name="Nagy L.G."/>
            <person name="Floudas D."/>
            <person name="Copeland A."/>
            <person name="Barry K.W."/>
            <person name="Cichocki N."/>
            <person name="Veneault-Fourrey C."/>
            <person name="LaButti K."/>
            <person name="Lindquist E.A."/>
            <person name="Lipzen A."/>
            <person name="Lundell T."/>
            <person name="Morin E."/>
            <person name="Murat C."/>
            <person name="Riley R."/>
            <person name="Ohm R."/>
            <person name="Sun H."/>
            <person name="Tunlid A."/>
            <person name="Henrissat B."/>
            <person name="Grigoriev I.V."/>
            <person name="Hibbett D.S."/>
            <person name="Martin F."/>
        </authorList>
    </citation>
    <scope>NUCLEOTIDE SEQUENCE [LARGE SCALE GENOMIC DNA]</scope>
    <source>
        <strain evidence="2 3">SS14</strain>
    </source>
</reference>
<feature type="region of interest" description="Disordered" evidence="1">
    <location>
        <begin position="170"/>
        <end position="252"/>
    </location>
</feature>
<dbReference type="SUPFAM" id="SSF48695">
    <property type="entry name" value="Multiheme cytochromes"/>
    <property type="match status" value="1"/>
</dbReference>
<proteinExistence type="predicted"/>
<dbReference type="EMBL" id="KN837229">
    <property type="protein sequence ID" value="KIJ32282.1"/>
    <property type="molecule type" value="Genomic_DNA"/>
</dbReference>
<feature type="compositionally biased region" description="Polar residues" evidence="1">
    <location>
        <begin position="183"/>
        <end position="194"/>
    </location>
</feature>
<name>A0A0C9USR9_SPHS4</name>
<evidence type="ECO:0000313" key="2">
    <source>
        <dbReference type="EMBL" id="KIJ32282.1"/>
    </source>
</evidence>
<gene>
    <name evidence="2" type="ORF">M422DRAFT_265960</name>
</gene>
<protein>
    <submittedName>
        <fullName evidence="2">Uncharacterized protein</fullName>
    </submittedName>
</protein>
<dbReference type="InterPro" id="IPR036280">
    <property type="entry name" value="Multihaem_cyt_sf"/>
</dbReference>
<evidence type="ECO:0000313" key="3">
    <source>
        <dbReference type="Proteomes" id="UP000054279"/>
    </source>
</evidence>